<dbReference type="Proteomes" id="UP000682733">
    <property type="component" value="Unassembled WGS sequence"/>
</dbReference>
<dbReference type="EMBL" id="CAJOBC010002371">
    <property type="protein sequence ID" value="CAF3729896.1"/>
    <property type="molecule type" value="Genomic_DNA"/>
</dbReference>
<proteinExistence type="predicted"/>
<sequence length="428" mass="48704">MAESNKEEAVVKTDEIAKRLSVAQLKESFESKNTSSSRPISIGRDGNRQQQQQHLSAKQTGAGITEHFTKELEGVLKSQPTKNNCYIRSATNKLSDNDDVNRQTECLSTKPQETSKMNQNSIKVKGSKCSDISEVRQRAEHVVEQHVNQIKASYIKEKLEFSIMICGSPRVGKSTLVNTMCGRQVAPTSDSLDACTTEVKCYSYADDRETETGVKHFKMNIWDTPGIEEWEKIQNTFDKNFSTTNPICLIFCTAPGAFTKLDPLNILLEKCKERKIFVALVVTNMFSNNRRNTALQELKNLLTPYGDVTEKVEGTEKYPVTYYGEFGLCTMVNCEDYVDDRLKVNEKPQGVNELIFGIMQSLSDEKLLGWCNAVLENRTYWDTMKHAVNTFFSRKYPEFSKYLQEKKKDSAFDIAFFLLGCLKKRVFN</sequence>
<dbReference type="AlphaFoldDB" id="A0A814DJW0"/>
<dbReference type="Pfam" id="PF01926">
    <property type="entry name" value="MMR_HSR1"/>
    <property type="match status" value="1"/>
</dbReference>
<protein>
    <recommendedName>
        <fullName evidence="2">G domain-containing protein</fullName>
    </recommendedName>
</protein>
<dbReference type="Proteomes" id="UP000677228">
    <property type="component" value="Unassembled WGS sequence"/>
</dbReference>
<gene>
    <name evidence="3" type="ORF">GPM918_LOCUS11434</name>
    <name evidence="4" type="ORF">OVA965_LOCUS12474</name>
    <name evidence="5" type="ORF">SRO942_LOCUS11431</name>
    <name evidence="6" type="ORF">TMI583_LOCUS12478</name>
</gene>
<accession>A0A814DJW0</accession>
<dbReference type="Gene3D" id="3.40.50.300">
    <property type="entry name" value="P-loop containing nucleotide triphosphate hydrolases"/>
    <property type="match status" value="1"/>
</dbReference>
<dbReference type="Proteomes" id="UP000681722">
    <property type="component" value="Unassembled WGS sequence"/>
</dbReference>
<evidence type="ECO:0000313" key="5">
    <source>
        <dbReference type="EMBL" id="CAF3729896.1"/>
    </source>
</evidence>
<keyword evidence="7" id="KW-1185">Reference proteome</keyword>
<feature type="compositionally biased region" description="Polar residues" evidence="1">
    <location>
        <begin position="48"/>
        <end position="59"/>
    </location>
</feature>
<comment type="caution">
    <text evidence="3">The sequence shown here is derived from an EMBL/GenBank/DDBJ whole genome shotgun (WGS) entry which is preliminary data.</text>
</comment>
<evidence type="ECO:0000313" key="6">
    <source>
        <dbReference type="EMBL" id="CAF3730816.1"/>
    </source>
</evidence>
<dbReference type="InterPro" id="IPR027417">
    <property type="entry name" value="P-loop_NTPase"/>
</dbReference>
<dbReference type="GO" id="GO:0005525">
    <property type="term" value="F:GTP binding"/>
    <property type="evidence" value="ECO:0007669"/>
    <property type="project" value="InterPro"/>
</dbReference>
<dbReference type="OrthoDB" id="8954335at2759"/>
<dbReference type="EMBL" id="CAJNOQ010002373">
    <property type="protein sequence ID" value="CAF0954690.1"/>
    <property type="molecule type" value="Genomic_DNA"/>
</dbReference>
<feature type="region of interest" description="Disordered" evidence="1">
    <location>
        <begin position="25"/>
        <end position="63"/>
    </location>
</feature>
<evidence type="ECO:0000313" key="4">
    <source>
        <dbReference type="EMBL" id="CAF0957772.1"/>
    </source>
</evidence>
<dbReference type="InterPro" id="IPR006073">
    <property type="entry name" value="GTP-bd"/>
</dbReference>
<evidence type="ECO:0000313" key="3">
    <source>
        <dbReference type="EMBL" id="CAF0954690.1"/>
    </source>
</evidence>
<dbReference type="EMBL" id="CAJOBA010005027">
    <property type="protein sequence ID" value="CAF3730816.1"/>
    <property type="molecule type" value="Genomic_DNA"/>
</dbReference>
<reference evidence="3" key="1">
    <citation type="submission" date="2021-02" db="EMBL/GenBank/DDBJ databases">
        <authorList>
            <person name="Nowell W R."/>
        </authorList>
    </citation>
    <scope>NUCLEOTIDE SEQUENCE</scope>
</reference>
<evidence type="ECO:0000256" key="1">
    <source>
        <dbReference type="SAM" id="MobiDB-lite"/>
    </source>
</evidence>
<dbReference type="CDD" id="cd00882">
    <property type="entry name" value="Ras_like_GTPase"/>
    <property type="match status" value="1"/>
</dbReference>
<organism evidence="3 7">
    <name type="scientific">Didymodactylos carnosus</name>
    <dbReference type="NCBI Taxonomy" id="1234261"/>
    <lineage>
        <taxon>Eukaryota</taxon>
        <taxon>Metazoa</taxon>
        <taxon>Spiralia</taxon>
        <taxon>Gnathifera</taxon>
        <taxon>Rotifera</taxon>
        <taxon>Eurotatoria</taxon>
        <taxon>Bdelloidea</taxon>
        <taxon>Philodinida</taxon>
        <taxon>Philodinidae</taxon>
        <taxon>Didymodactylos</taxon>
    </lineage>
</organism>
<dbReference type="Proteomes" id="UP000663829">
    <property type="component" value="Unassembled WGS sequence"/>
</dbReference>
<dbReference type="EMBL" id="CAJNOK010005022">
    <property type="protein sequence ID" value="CAF0957772.1"/>
    <property type="molecule type" value="Genomic_DNA"/>
</dbReference>
<evidence type="ECO:0000313" key="7">
    <source>
        <dbReference type="Proteomes" id="UP000663829"/>
    </source>
</evidence>
<name>A0A814DJW0_9BILA</name>
<dbReference type="SUPFAM" id="SSF52540">
    <property type="entry name" value="P-loop containing nucleoside triphosphate hydrolases"/>
    <property type="match status" value="1"/>
</dbReference>
<evidence type="ECO:0000259" key="2">
    <source>
        <dbReference type="Pfam" id="PF01926"/>
    </source>
</evidence>
<feature type="domain" description="G" evidence="2">
    <location>
        <begin position="163"/>
        <end position="276"/>
    </location>
</feature>